<reference evidence="1" key="1">
    <citation type="submission" date="2022-03" db="EMBL/GenBank/DDBJ databases">
        <authorList>
            <person name="Lindestad O."/>
        </authorList>
    </citation>
    <scope>NUCLEOTIDE SEQUENCE</scope>
</reference>
<name>A0A8S4SBD7_9NEOP</name>
<proteinExistence type="predicted"/>
<keyword evidence="2" id="KW-1185">Reference proteome</keyword>
<dbReference type="EMBL" id="CAKXAJ010026108">
    <property type="protein sequence ID" value="CAH2256419.1"/>
    <property type="molecule type" value="Genomic_DNA"/>
</dbReference>
<comment type="caution">
    <text evidence="1">The sequence shown here is derived from an EMBL/GenBank/DDBJ whole genome shotgun (WGS) entry which is preliminary data.</text>
</comment>
<protein>
    <submittedName>
        <fullName evidence="1">Jg27054 protein</fullName>
    </submittedName>
</protein>
<dbReference type="Proteomes" id="UP000838756">
    <property type="component" value="Unassembled WGS sequence"/>
</dbReference>
<dbReference type="AlphaFoldDB" id="A0A8S4SBD7"/>
<evidence type="ECO:0000313" key="1">
    <source>
        <dbReference type="EMBL" id="CAH2256419.1"/>
    </source>
</evidence>
<sequence>MHVVAALKTSPISAAKLQARRGEGGEWRRTISTKHETLARGCNDAELAAIVPSGRALRPAAMGYCSDTCARYSLTSMFEGTSWKDKREGLGSSS</sequence>
<gene>
    <name evidence="1" type="primary">jg27054</name>
    <name evidence="1" type="ORF">PAEG_LOCUS22911</name>
</gene>
<organism evidence="1 2">
    <name type="scientific">Pararge aegeria aegeria</name>
    <dbReference type="NCBI Taxonomy" id="348720"/>
    <lineage>
        <taxon>Eukaryota</taxon>
        <taxon>Metazoa</taxon>
        <taxon>Ecdysozoa</taxon>
        <taxon>Arthropoda</taxon>
        <taxon>Hexapoda</taxon>
        <taxon>Insecta</taxon>
        <taxon>Pterygota</taxon>
        <taxon>Neoptera</taxon>
        <taxon>Endopterygota</taxon>
        <taxon>Lepidoptera</taxon>
        <taxon>Glossata</taxon>
        <taxon>Ditrysia</taxon>
        <taxon>Papilionoidea</taxon>
        <taxon>Nymphalidae</taxon>
        <taxon>Satyrinae</taxon>
        <taxon>Satyrini</taxon>
        <taxon>Parargina</taxon>
        <taxon>Pararge</taxon>
    </lineage>
</organism>
<accession>A0A8S4SBD7</accession>
<evidence type="ECO:0000313" key="2">
    <source>
        <dbReference type="Proteomes" id="UP000838756"/>
    </source>
</evidence>